<feature type="region of interest" description="Disordered" evidence="9">
    <location>
        <begin position="221"/>
        <end position="291"/>
    </location>
</feature>
<dbReference type="PROSITE" id="PS00028">
    <property type="entry name" value="ZINC_FINGER_C2H2_1"/>
    <property type="match status" value="1"/>
</dbReference>
<comment type="subcellular location">
    <subcellularLocation>
        <location evidence="1">Nucleus</location>
    </subcellularLocation>
</comment>
<evidence type="ECO:0000256" key="8">
    <source>
        <dbReference type="PROSITE-ProRule" id="PRU00042"/>
    </source>
</evidence>
<dbReference type="PROSITE" id="PS50157">
    <property type="entry name" value="ZINC_FINGER_C2H2_2"/>
    <property type="match status" value="1"/>
</dbReference>
<accession>A0AAW2TWG6</accession>
<feature type="region of interest" description="Disordered" evidence="9">
    <location>
        <begin position="157"/>
        <end position="180"/>
    </location>
</feature>
<reference evidence="11" key="1">
    <citation type="submission" date="2020-06" db="EMBL/GenBank/DDBJ databases">
        <authorList>
            <person name="Li T."/>
            <person name="Hu X."/>
            <person name="Zhang T."/>
            <person name="Song X."/>
            <person name="Zhang H."/>
            <person name="Dai N."/>
            <person name="Sheng W."/>
            <person name="Hou X."/>
            <person name="Wei L."/>
        </authorList>
    </citation>
    <scope>NUCLEOTIDE SEQUENCE</scope>
    <source>
        <strain evidence="11">G02</strain>
        <tissue evidence="11">Leaf</tissue>
    </source>
</reference>
<dbReference type="PANTHER" id="PTHR45801">
    <property type="entry name" value="OS07G0101800 PROTEIN"/>
    <property type="match status" value="1"/>
</dbReference>
<evidence type="ECO:0000256" key="7">
    <source>
        <dbReference type="ARBA" id="ARBA00023242"/>
    </source>
</evidence>
<evidence type="ECO:0000256" key="3">
    <source>
        <dbReference type="ARBA" id="ARBA00022771"/>
    </source>
</evidence>
<dbReference type="InterPro" id="IPR013087">
    <property type="entry name" value="Znf_C2H2_type"/>
</dbReference>
<keyword evidence="6" id="KW-0804">Transcription</keyword>
<feature type="compositionally biased region" description="Basic and acidic residues" evidence="9">
    <location>
        <begin position="261"/>
        <end position="283"/>
    </location>
</feature>
<dbReference type="InterPro" id="IPR052426">
    <property type="entry name" value="Plant_dev_regulator"/>
</dbReference>
<feature type="domain" description="C2H2-type" evidence="10">
    <location>
        <begin position="133"/>
        <end position="160"/>
    </location>
</feature>
<dbReference type="SUPFAM" id="SSF57667">
    <property type="entry name" value="beta-beta-alpha zinc fingers"/>
    <property type="match status" value="1"/>
</dbReference>
<dbReference type="InterPro" id="IPR036236">
    <property type="entry name" value="Znf_C2H2_sf"/>
</dbReference>
<evidence type="ECO:0000256" key="2">
    <source>
        <dbReference type="ARBA" id="ARBA00022723"/>
    </source>
</evidence>
<evidence type="ECO:0000256" key="9">
    <source>
        <dbReference type="SAM" id="MobiDB-lite"/>
    </source>
</evidence>
<dbReference type="EMBL" id="JACGWJ010000007">
    <property type="protein sequence ID" value="KAL0409341.1"/>
    <property type="molecule type" value="Genomic_DNA"/>
</dbReference>
<keyword evidence="3 8" id="KW-0863">Zinc-finger</keyword>
<dbReference type="Pfam" id="PF13912">
    <property type="entry name" value="zf-C2H2_6"/>
    <property type="match status" value="1"/>
</dbReference>
<evidence type="ECO:0000256" key="5">
    <source>
        <dbReference type="ARBA" id="ARBA00023015"/>
    </source>
</evidence>
<evidence type="ECO:0000256" key="6">
    <source>
        <dbReference type="ARBA" id="ARBA00023163"/>
    </source>
</evidence>
<dbReference type="AlphaFoldDB" id="A0AAW2TWG6"/>
<proteinExistence type="predicted"/>
<sequence length="291" mass="32204">MSSQLESNYIHENFVDIFGAETFVPISPLSPSPILNQSSSSLAADVSFSFYQLCILPLNVNSVMATELGLEPSTQFPKSNQIQTQFISRSPSSELMWNNKQTSGDDDDSWEVRAFKEDTTGNVLGCTWPPRSYMCTFCRREFQSAQALGGHMNVHRRDRARLQEEPPLPPSPTVAKAPSSSHLLIPTGHEFLANGFCLLYPLPNHNTILIPTRPTDFPSPLLPISHSASNKPDDAPPMPANSLVSSLCHSSNTEPSYSNDNNRDNDENDKDSAIEELDLELRLGRPPPPRP</sequence>
<organism evidence="11">
    <name type="scientific">Sesamum radiatum</name>
    <name type="common">Black benniseed</name>
    <dbReference type="NCBI Taxonomy" id="300843"/>
    <lineage>
        <taxon>Eukaryota</taxon>
        <taxon>Viridiplantae</taxon>
        <taxon>Streptophyta</taxon>
        <taxon>Embryophyta</taxon>
        <taxon>Tracheophyta</taxon>
        <taxon>Spermatophyta</taxon>
        <taxon>Magnoliopsida</taxon>
        <taxon>eudicotyledons</taxon>
        <taxon>Gunneridae</taxon>
        <taxon>Pentapetalae</taxon>
        <taxon>asterids</taxon>
        <taxon>lamiids</taxon>
        <taxon>Lamiales</taxon>
        <taxon>Pedaliaceae</taxon>
        <taxon>Sesamum</taxon>
    </lineage>
</organism>
<dbReference type="GO" id="GO:0008270">
    <property type="term" value="F:zinc ion binding"/>
    <property type="evidence" value="ECO:0007669"/>
    <property type="project" value="UniProtKB-KW"/>
</dbReference>
<evidence type="ECO:0000313" key="11">
    <source>
        <dbReference type="EMBL" id="KAL0409341.1"/>
    </source>
</evidence>
<dbReference type="PANTHER" id="PTHR45801:SF5">
    <property type="entry name" value="OS05G0286100 PROTEIN"/>
    <property type="match status" value="1"/>
</dbReference>
<evidence type="ECO:0000256" key="1">
    <source>
        <dbReference type="ARBA" id="ARBA00004123"/>
    </source>
</evidence>
<dbReference type="GO" id="GO:0005634">
    <property type="term" value="C:nucleus"/>
    <property type="evidence" value="ECO:0007669"/>
    <property type="project" value="UniProtKB-SubCell"/>
</dbReference>
<name>A0AAW2TWG6_SESRA</name>
<reference evidence="11" key="2">
    <citation type="journal article" date="2024" name="Plant">
        <title>Genomic evolution and insights into agronomic trait innovations of Sesamum species.</title>
        <authorList>
            <person name="Miao H."/>
            <person name="Wang L."/>
            <person name="Qu L."/>
            <person name="Liu H."/>
            <person name="Sun Y."/>
            <person name="Le M."/>
            <person name="Wang Q."/>
            <person name="Wei S."/>
            <person name="Zheng Y."/>
            <person name="Lin W."/>
            <person name="Duan Y."/>
            <person name="Cao H."/>
            <person name="Xiong S."/>
            <person name="Wang X."/>
            <person name="Wei L."/>
            <person name="Li C."/>
            <person name="Ma Q."/>
            <person name="Ju M."/>
            <person name="Zhao R."/>
            <person name="Li G."/>
            <person name="Mu C."/>
            <person name="Tian Q."/>
            <person name="Mei H."/>
            <person name="Zhang T."/>
            <person name="Gao T."/>
            <person name="Zhang H."/>
        </authorList>
    </citation>
    <scope>NUCLEOTIDE SEQUENCE</scope>
    <source>
        <strain evidence="11">G02</strain>
    </source>
</reference>
<comment type="caution">
    <text evidence="11">The sequence shown here is derived from an EMBL/GenBank/DDBJ whole genome shotgun (WGS) entry which is preliminary data.</text>
</comment>
<protein>
    <submittedName>
        <fullName evidence="11">Zinc finger protein 10</fullName>
    </submittedName>
</protein>
<keyword evidence="5" id="KW-0805">Transcription regulation</keyword>
<evidence type="ECO:0000259" key="10">
    <source>
        <dbReference type="PROSITE" id="PS50157"/>
    </source>
</evidence>
<keyword evidence="2" id="KW-0479">Metal-binding</keyword>
<feature type="compositionally biased region" description="Polar residues" evidence="9">
    <location>
        <begin position="242"/>
        <end position="258"/>
    </location>
</feature>
<evidence type="ECO:0000256" key="4">
    <source>
        <dbReference type="ARBA" id="ARBA00022833"/>
    </source>
</evidence>
<keyword evidence="7" id="KW-0539">Nucleus</keyword>
<keyword evidence="4" id="KW-0862">Zinc</keyword>
<gene>
    <name evidence="11" type="ORF">Sradi_1868500</name>
</gene>